<dbReference type="GeneID" id="54280050"/>
<feature type="compositionally biased region" description="Polar residues" evidence="1">
    <location>
        <begin position="396"/>
        <end position="407"/>
    </location>
</feature>
<accession>A0A6A5XHR2</accession>
<feature type="compositionally biased region" description="Basic and acidic residues" evidence="1">
    <location>
        <begin position="289"/>
        <end position="301"/>
    </location>
</feature>
<proteinExistence type="predicted"/>
<feature type="region of interest" description="Disordered" evidence="1">
    <location>
        <begin position="1"/>
        <end position="57"/>
    </location>
</feature>
<evidence type="ECO:0008006" key="4">
    <source>
        <dbReference type="Google" id="ProtNLM"/>
    </source>
</evidence>
<gene>
    <name evidence="2" type="ORF">BU24DRAFT_276493</name>
</gene>
<dbReference type="AlphaFoldDB" id="A0A6A5XHR2"/>
<sequence>MDNQQFRRLLLANSQKSHDSQNHKPPPPATSTSTLGSRKHSNIPMTPRQVGRSSVNSDFARQLAERNARGAHTKKWKSSAPKGVKLAAGYIDRTKLRTDDDTGELAQRVKALEEAMKLGQIDRDTFDKLVQEITDGDIDSTHYVKGLDRKLLDRIRKGEDVHDSAKRSAVTQEDKSDLEDEFDEIEQRELVPLSKEEIEKKGETAPLAPVAGAKRNRDAILAELKAQRKAAMEAEEAEREKHFPSLGPGFRKVGFNGETTRIEVDSKGREVLIITDANGKEKRKVRKKKTEETVPEPRYDLDEPSNPIKIPEAPAETESEDEDIFAGVGSSYNPLVDIEDGDDSSSEGATSDLEVAGEATKVKHKGQEAVKSTGNEASPSTSTSMLPEPLPRRNYFGSTPESTTSRPSAGDATVLAALKKVRTMDPSSTLLQTDEEARLQKRAKMLAANDRDMEDIDMGFGSSRFDDAEEMERDGEAVKFSEWKGLGAEDEDDEGDGRGRGASKRKRGPKKKKGDKHSALDVMKVMDRQKENKTLG</sequence>
<dbReference type="Proteomes" id="UP000799778">
    <property type="component" value="Unassembled WGS sequence"/>
</dbReference>
<feature type="region of interest" description="Disordered" evidence="1">
    <location>
        <begin position="232"/>
        <end position="254"/>
    </location>
</feature>
<name>A0A6A5XHR2_9PLEO</name>
<evidence type="ECO:0000313" key="3">
    <source>
        <dbReference type="Proteomes" id="UP000799778"/>
    </source>
</evidence>
<feature type="compositionally biased region" description="Acidic residues" evidence="1">
    <location>
        <begin position="315"/>
        <end position="324"/>
    </location>
</feature>
<reference evidence="2" key="1">
    <citation type="journal article" date="2020" name="Stud. Mycol.">
        <title>101 Dothideomycetes genomes: a test case for predicting lifestyles and emergence of pathogens.</title>
        <authorList>
            <person name="Haridas S."/>
            <person name="Albert R."/>
            <person name="Binder M."/>
            <person name="Bloem J."/>
            <person name="Labutti K."/>
            <person name="Salamov A."/>
            <person name="Andreopoulos B."/>
            <person name="Baker S."/>
            <person name="Barry K."/>
            <person name="Bills G."/>
            <person name="Bluhm B."/>
            <person name="Cannon C."/>
            <person name="Castanera R."/>
            <person name="Culley D."/>
            <person name="Daum C."/>
            <person name="Ezra D."/>
            <person name="Gonzalez J."/>
            <person name="Henrissat B."/>
            <person name="Kuo A."/>
            <person name="Liang C."/>
            <person name="Lipzen A."/>
            <person name="Lutzoni F."/>
            <person name="Magnuson J."/>
            <person name="Mondo S."/>
            <person name="Nolan M."/>
            <person name="Ohm R."/>
            <person name="Pangilinan J."/>
            <person name="Park H.-J."/>
            <person name="Ramirez L."/>
            <person name="Alfaro M."/>
            <person name="Sun H."/>
            <person name="Tritt A."/>
            <person name="Yoshinaga Y."/>
            <person name="Zwiers L.-H."/>
            <person name="Turgeon B."/>
            <person name="Goodwin S."/>
            <person name="Spatafora J."/>
            <person name="Crous P."/>
            <person name="Grigoriev I."/>
        </authorList>
    </citation>
    <scope>NUCLEOTIDE SEQUENCE</scope>
    <source>
        <strain evidence="2">CBS 175.79</strain>
    </source>
</reference>
<dbReference type="OrthoDB" id="3366823at2759"/>
<dbReference type="RefSeq" id="XP_033380735.1">
    <property type="nucleotide sequence ID" value="XM_033522653.1"/>
</dbReference>
<keyword evidence="3" id="KW-1185">Reference proteome</keyword>
<evidence type="ECO:0000313" key="2">
    <source>
        <dbReference type="EMBL" id="KAF2012396.1"/>
    </source>
</evidence>
<dbReference type="InterPro" id="IPR039896">
    <property type="entry name" value="Red-like"/>
</dbReference>
<feature type="compositionally biased region" description="Basic and acidic residues" evidence="1">
    <location>
        <begin position="185"/>
        <end position="203"/>
    </location>
</feature>
<feature type="compositionally biased region" description="Polar residues" evidence="1">
    <location>
        <begin position="370"/>
        <end position="385"/>
    </location>
</feature>
<organism evidence="2 3">
    <name type="scientific">Aaosphaeria arxii CBS 175.79</name>
    <dbReference type="NCBI Taxonomy" id="1450172"/>
    <lineage>
        <taxon>Eukaryota</taxon>
        <taxon>Fungi</taxon>
        <taxon>Dikarya</taxon>
        <taxon>Ascomycota</taxon>
        <taxon>Pezizomycotina</taxon>
        <taxon>Dothideomycetes</taxon>
        <taxon>Pleosporomycetidae</taxon>
        <taxon>Pleosporales</taxon>
        <taxon>Pleosporales incertae sedis</taxon>
        <taxon>Aaosphaeria</taxon>
    </lineage>
</organism>
<feature type="region of interest" description="Disordered" evidence="1">
    <location>
        <begin position="280"/>
        <end position="411"/>
    </location>
</feature>
<feature type="region of interest" description="Disordered" evidence="1">
    <location>
        <begin position="161"/>
        <end position="211"/>
    </location>
</feature>
<evidence type="ECO:0000256" key="1">
    <source>
        <dbReference type="SAM" id="MobiDB-lite"/>
    </source>
</evidence>
<feature type="compositionally biased region" description="Basic residues" evidence="1">
    <location>
        <begin position="501"/>
        <end position="515"/>
    </location>
</feature>
<feature type="region of interest" description="Disordered" evidence="1">
    <location>
        <begin position="454"/>
        <end position="536"/>
    </location>
</feature>
<dbReference type="EMBL" id="ML978073">
    <property type="protein sequence ID" value="KAF2012396.1"/>
    <property type="molecule type" value="Genomic_DNA"/>
</dbReference>
<feature type="compositionally biased region" description="Basic and acidic residues" evidence="1">
    <location>
        <begin position="516"/>
        <end position="536"/>
    </location>
</feature>
<dbReference type="PANTHER" id="PTHR12765">
    <property type="entry name" value="RED PROTEIN IK FACTOR CYTOKINE IK"/>
    <property type="match status" value="1"/>
</dbReference>
<protein>
    <recommendedName>
        <fullName evidence="4">RED-like N-terminal domain-containing protein</fullName>
    </recommendedName>
</protein>